<evidence type="ECO:0000313" key="1">
    <source>
        <dbReference type="EMBL" id="GMT20606.1"/>
    </source>
</evidence>
<name>A0AAV5VMH6_9BILA</name>
<dbReference type="EMBL" id="BTSY01000003">
    <property type="protein sequence ID" value="GMT20606.1"/>
    <property type="molecule type" value="Genomic_DNA"/>
</dbReference>
<reference evidence="1" key="1">
    <citation type="submission" date="2023-10" db="EMBL/GenBank/DDBJ databases">
        <title>Genome assembly of Pristionchus species.</title>
        <authorList>
            <person name="Yoshida K."/>
            <person name="Sommer R.J."/>
        </authorList>
    </citation>
    <scope>NUCLEOTIDE SEQUENCE</scope>
    <source>
        <strain evidence="1">RS5133</strain>
    </source>
</reference>
<comment type="caution">
    <text evidence="1">The sequence shown here is derived from an EMBL/GenBank/DDBJ whole genome shotgun (WGS) entry which is preliminary data.</text>
</comment>
<keyword evidence="2" id="KW-1185">Reference proteome</keyword>
<dbReference type="AlphaFoldDB" id="A0AAV5VMH6"/>
<dbReference type="Proteomes" id="UP001432322">
    <property type="component" value="Unassembled WGS sequence"/>
</dbReference>
<evidence type="ECO:0000313" key="2">
    <source>
        <dbReference type="Proteomes" id="UP001432322"/>
    </source>
</evidence>
<feature type="non-terminal residue" evidence="1">
    <location>
        <position position="1"/>
    </location>
</feature>
<organism evidence="1 2">
    <name type="scientific">Pristionchus fissidentatus</name>
    <dbReference type="NCBI Taxonomy" id="1538716"/>
    <lineage>
        <taxon>Eukaryota</taxon>
        <taxon>Metazoa</taxon>
        <taxon>Ecdysozoa</taxon>
        <taxon>Nematoda</taxon>
        <taxon>Chromadorea</taxon>
        <taxon>Rhabditida</taxon>
        <taxon>Rhabditina</taxon>
        <taxon>Diplogasteromorpha</taxon>
        <taxon>Diplogasteroidea</taxon>
        <taxon>Neodiplogasteridae</taxon>
        <taxon>Pristionchus</taxon>
    </lineage>
</organism>
<feature type="non-terminal residue" evidence="1">
    <location>
        <position position="112"/>
    </location>
</feature>
<proteinExistence type="predicted"/>
<sequence length="112" mass="13127">ASFSFQFEGRIMNCNCCEKRTTTREELFNILERLCFGGSYNDHVYCFPRIYYYFERNPSHLEPLDNSEKDILKGFLHEEACLFLTSGMVGNNPREEILGMQHYRLSVLPAVN</sequence>
<protein>
    <submittedName>
        <fullName evidence="1">Uncharacterized protein</fullName>
    </submittedName>
</protein>
<accession>A0AAV5VMH6</accession>
<gene>
    <name evidence="1" type="ORF">PFISCL1PPCAC_11903</name>
</gene>